<keyword evidence="2" id="KW-1185">Reference proteome</keyword>
<proteinExistence type="predicted"/>
<dbReference type="InterPro" id="IPR026832">
    <property type="entry name" value="Asteroid"/>
</dbReference>
<dbReference type="PANTHER" id="PTHR15665:SF1">
    <property type="entry name" value="PROTEIN ASTEROID HOMOLOG 1"/>
    <property type="match status" value="1"/>
</dbReference>
<sequence length="312" mass="36632">MKLVNTFDKEQQKYVSFIPCEVYKVDKFLKYFGGLDKNNLPLLPVLLGNDYIKKSCFSAFHRHIKLKKCKAENEQQKLIKSVINWLSHETLESAIAKILGRFKMKRREGIAIKLNRAMQGYLQVNSTLSQYLEDMDRSSIHMKKEHDIDILKIEPIVEDDEIESEDDANFDEESEIEEELTTFVKEFDKVTEDPEPKKIHNSSGENFCFSEKYRRCLLSQCFVDIKMRNTYFCISQIEDYSEPHSHTISIDILTQIHKILTVPCTKTFICVQRDCNNTLKKENCQLVQKKCQVSRIFKVLILMNQRIFISNC</sequence>
<dbReference type="PANTHER" id="PTHR15665">
    <property type="entry name" value="ASTEROID PROTEIN"/>
    <property type="match status" value="1"/>
</dbReference>
<dbReference type="EMBL" id="JABFTP020000144">
    <property type="protein sequence ID" value="KAL3281054.1"/>
    <property type="molecule type" value="Genomic_DNA"/>
</dbReference>
<gene>
    <name evidence="1" type="ORF">HHI36_004278</name>
</gene>
<organism evidence="1 2">
    <name type="scientific">Cryptolaemus montrouzieri</name>
    <dbReference type="NCBI Taxonomy" id="559131"/>
    <lineage>
        <taxon>Eukaryota</taxon>
        <taxon>Metazoa</taxon>
        <taxon>Ecdysozoa</taxon>
        <taxon>Arthropoda</taxon>
        <taxon>Hexapoda</taxon>
        <taxon>Insecta</taxon>
        <taxon>Pterygota</taxon>
        <taxon>Neoptera</taxon>
        <taxon>Endopterygota</taxon>
        <taxon>Coleoptera</taxon>
        <taxon>Polyphaga</taxon>
        <taxon>Cucujiformia</taxon>
        <taxon>Coccinelloidea</taxon>
        <taxon>Coccinellidae</taxon>
        <taxon>Scymninae</taxon>
        <taxon>Scymnini</taxon>
        <taxon>Cryptolaemus</taxon>
    </lineage>
</organism>
<reference evidence="1 2" key="1">
    <citation type="journal article" date="2021" name="BMC Biol.">
        <title>Horizontally acquired antibacterial genes associated with adaptive radiation of ladybird beetles.</title>
        <authorList>
            <person name="Li H.S."/>
            <person name="Tang X.F."/>
            <person name="Huang Y.H."/>
            <person name="Xu Z.Y."/>
            <person name="Chen M.L."/>
            <person name="Du X.Y."/>
            <person name="Qiu B.Y."/>
            <person name="Chen P.T."/>
            <person name="Zhang W."/>
            <person name="Slipinski A."/>
            <person name="Escalona H.E."/>
            <person name="Waterhouse R.M."/>
            <person name="Zwick A."/>
            <person name="Pang H."/>
        </authorList>
    </citation>
    <scope>NUCLEOTIDE SEQUENCE [LARGE SCALE GENOMIC DNA]</scope>
    <source>
        <strain evidence="1">SYSU2018</strain>
    </source>
</reference>
<dbReference type="Proteomes" id="UP001516400">
    <property type="component" value="Unassembled WGS sequence"/>
</dbReference>
<evidence type="ECO:0000313" key="1">
    <source>
        <dbReference type="EMBL" id="KAL3281054.1"/>
    </source>
</evidence>
<name>A0ABD2NR05_9CUCU</name>
<evidence type="ECO:0000313" key="2">
    <source>
        <dbReference type="Proteomes" id="UP001516400"/>
    </source>
</evidence>
<comment type="caution">
    <text evidence="1">The sequence shown here is derived from an EMBL/GenBank/DDBJ whole genome shotgun (WGS) entry which is preliminary data.</text>
</comment>
<protein>
    <submittedName>
        <fullName evidence="1">Uncharacterized protein</fullName>
    </submittedName>
</protein>
<dbReference type="AlphaFoldDB" id="A0ABD2NR05"/>
<accession>A0ABD2NR05</accession>